<dbReference type="NCBIfam" id="TIGR00350">
    <property type="entry name" value="lytR_cpsA_psr"/>
    <property type="match status" value="1"/>
</dbReference>
<name>A0A2H3KT28_9CHLR</name>
<protein>
    <submittedName>
        <fullName evidence="3">Transcriptional regulator</fullName>
    </submittedName>
</protein>
<evidence type="ECO:0000259" key="2">
    <source>
        <dbReference type="Pfam" id="PF03816"/>
    </source>
</evidence>
<dbReference type="Pfam" id="PF03816">
    <property type="entry name" value="LytR_cpsA_psr"/>
    <property type="match status" value="1"/>
</dbReference>
<dbReference type="Gene3D" id="3.40.630.190">
    <property type="entry name" value="LCP protein"/>
    <property type="match status" value="1"/>
</dbReference>
<organism evidence="3 4">
    <name type="scientific">Candidatus Chloroploca asiatica</name>
    <dbReference type="NCBI Taxonomy" id="1506545"/>
    <lineage>
        <taxon>Bacteria</taxon>
        <taxon>Bacillati</taxon>
        <taxon>Chloroflexota</taxon>
        <taxon>Chloroflexia</taxon>
        <taxon>Chloroflexales</taxon>
        <taxon>Chloroflexineae</taxon>
        <taxon>Oscillochloridaceae</taxon>
        <taxon>Candidatus Chloroploca</taxon>
    </lineage>
</organism>
<dbReference type="RefSeq" id="WP_097650701.1">
    <property type="nucleotide sequence ID" value="NZ_LYXE01000024.1"/>
</dbReference>
<keyword evidence="4" id="KW-1185">Reference proteome</keyword>
<comment type="similarity">
    <text evidence="1">Belongs to the LytR/CpsA/Psr (LCP) family.</text>
</comment>
<dbReference type="InterPro" id="IPR004474">
    <property type="entry name" value="LytR_CpsA_psr"/>
</dbReference>
<dbReference type="OrthoDB" id="153585at2"/>
<sequence>MPFSRRRLVFSAAALSGLLVVALLLRLGFQWRQAIADIDSMIVTSGPVDVQGGSSFQYNEWSTADFLSKQSARMTHRGGSSQPVTVQPAPTLAQSTLNILLLGTDARPGDVDPTRTDAIILVRIDRDNGRVSMLSLPRDLWVTYPTGTSGRINAAYAVGELQLGAGGGAAVAKATVGRLLNLEVDNYVMLNFDSFRNLIDYIDGIEVDVPEAIFDPKFPTEDYGMVEVRFDAGQQWFDGERALTYARTRNVDSDFGRNQRQQLVLIAIFERLSQRGMLDRIIGVDNYTQMMRGYVQTDLSRRQILALANFAGEISIEDLHRYAIDSRMIVELKDPATFAAEPVALRRVVREFTGEVVSTAGGN</sequence>
<dbReference type="PANTHER" id="PTHR33392:SF6">
    <property type="entry name" value="POLYISOPRENYL-TEICHOIC ACID--PEPTIDOGLYCAN TEICHOIC ACID TRANSFERASE TAGU"/>
    <property type="match status" value="1"/>
</dbReference>
<dbReference type="Proteomes" id="UP000220922">
    <property type="component" value="Unassembled WGS sequence"/>
</dbReference>
<comment type="caution">
    <text evidence="3">The sequence shown here is derived from an EMBL/GenBank/DDBJ whole genome shotgun (WGS) entry which is preliminary data.</text>
</comment>
<reference evidence="3 4" key="1">
    <citation type="submission" date="2016-05" db="EMBL/GenBank/DDBJ databases">
        <authorList>
            <person name="Lavstsen T."/>
            <person name="Jespersen J.S."/>
        </authorList>
    </citation>
    <scope>NUCLEOTIDE SEQUENCE [LARGE SCALE GENOMIC DNA]</scope>
    <source>
        <strain evidence="3 4">B7-9</strain>
    </source>
</reference>
<evidence type="ECO:0000256" key="1">
    <source>
        <dbReference type="ARBA" id="ARBA00006068"/>
    </source>
</evidence>
<dbReference type="AlphaFoldDB" id="A0A2H3KT28"/>
<dbReference type="EMBL" id="LYXE01000024">
    <property type="protein sequence ID" value="PDW00877.1"/>
    <property type="molecule type" value="Genomic_DNA"/>
</dbReference>
<dbReference type="InterPro" id="IPR050922">
    <property type="entry name" value="LytR/CpsA/Psr_CW_biosynth"/>
</dbReference>
<evidence type="ECO:0000313" key="3">
    <source>
        <dbReference type="EMBL" id="PDW00877.1"/>
    </source>
</evidence>
<proteinExistence type="inferred from homology"/>
<accession>A0A2H3KT28</accession>
<gene>
    <name evidence="3" type="ORF">A9Q02_08395</name>
</gene>
<evidence type="ECO:0000313" key="4">
    <source>
        <dbReference type="Proteomes" id="UP000220922"/>
    </source>
</evidence>
<feature type="domain" description="Cell envelope-related transcriptional attenuator" evidence="2">
    <location>
        <begin position="115"/>
        <end position="273"/>
    </location>
</feature>
<dbReference type="PANTHER" id="PTHR33392">
    <property type="entry name" value="POLYISOPRENYL-TEICHOIC ACID--PEPTIDOGLYCAN TEICHOIC ACID TRANSFERASE TAGU"/>
    <property type="match status" value="1"/>
</dbReference>